<dbReference type="GO" id="GO:0005576">
    <property type="term" value="C:extracellular region"/>
    <property type="evidence" value="ECO:0007669"/>
    <property type="project" value="InterPro"/>
</dbReference>
<comment type="subcellular location">
    <subcellularLocation>
        <location evidence="1">Cell envelope</location>
    </subcellularLocation>
</comment>
<evidence type="ECO:0000313" key="5">
    <source>
        <dbReference type="Proteomes" id="UP000295703"/>
    </source>
</evidence>
<organism evidence="4 5">
    <name type="scientific">Colletotrichum trifolii</name>
    <dbReference type="NCBI Taxonomy" id="5466"/>
    <lineage>
        <taxon>Eukaryota</taxon>
        <taxon>Fungi</taxon>
        <taxon>Dikarya</taxon>
        <taxon>Ascomycota</taxon>
        <taxon>Pezizomycotina</taxon>
        <taxon>Sordariomycetes</taxon>
        <taxon>Hypocreomycetidae</taxon>
        <taxon>Glomerellales</taxon>
        <taxon>Glomerellaceae</taxon>
        <taxon>Colletotrichum</taxon>
        <taxon>Colletotrichum orbiculare species complex</taxon>
    </lineage>
</organism>
<evidence type="ECO:0000313" key="4">
    <source>
        <dbReference type="EMBL" id="TDZ65902.1"/>
    </source>
</evidence>
<keyword evidence="3" id="KW-1015">Disulfide bond</keyword>
<evidence type="ECO:0000256" key="2">
    <source>
        <dbReference type="ARBA" id="ARBA00009576"/>
    </source>
</evidence>
<gene>
    <name evidence="4" type="primary">TH1</name>
    <name evidence="4" type="ORF">CTRI78_v003476</name>
</gene>
<dbReference type="InterPro" id="IPR036686">
    <property type="entry name" value="Class_II_Hydrophobin_sf"/>
</dbReference>
<evidence type="ECO:0000256" key="3">
    <source>
        <dbReference type="ARBA" id="ARBA00023157"/>
    </source>
</evidence>
<dbReference type="SUPFAM" id="SSF101751">
    <property type="entry name" value="Hydrophobin II, HfbII"/>
    <property type="match status" value="1"/>
</dbReference>
<evidence type="ECO:0000256" key="1">
    <source>
        <dbReference type="ARBA" id="ARBA00004196"/>
    </source>
</evidence>
<dbReference type="Proteomes" id="UP000295703">
    <property type="component" value="Unassembled WGS sequence"/>
</dbReference>
<dbReference type="STRING" id="5466.A0A4R8RJF6"/>
<proteinExistence type="inferred from homology"/>
<accession>A0A4R8RJF6</accession>
<dbReference type="EMBL" id="RYZW01000021">
    <property type="protein sequence ID" value="TDZ65902.1"/>
    <property type="molecule type" value="Genomic_DNA"/>
</dbReference>
<protein>
    <submittedName>
        <fullName evidence="4">Trihydrophobin</fullName>
    </submittedName>
</protein>
<name>A0A4R8RJF6_COLTR</name>
<comment type="similarity">
    <text evidence="2">Belongs to the cerato-ulmin hydrophobin family.</text>
</comment>
<dbReference type="Gene3D" id="3.20.120.10">
    <property type="entry name" value="Hydrophobin"/>
    <property type="match status" value="1"/>
</dbReference>
<reference evidence="4 5" key="1">
    <citation type="submission" date="2018-12" db="EMBL/GenBank/DDBJ databases">
        <title>Genome sequence and assembly of Colletotrichum trifolii.</title>
        <authorList>
            <person name="Gan P."/>
            <person name="Shirasu K."/>
        </authorList>
    </citation>
    <scope>NUCLEOTIDE SEQUENCE [LARGE SCALE GENOMIC DNA]</scope>
    <source>
        <strain evidence="4 5">543-2</strain>
    </source>
</reference>
<dbReference type="Pfam" id="PF06766">
    <property type="entry name" value="Hydrophobin_2"/>
    <property type="match status" value="1"/>
</dbReference>
<dbReference type="InterPro" id="IPR010636">
    <property type="entry name" value="Class_II_hydrophobin"/>
</dbReference>
<comment type="caution">
    <text evidence="4">The sequence shown here is derived from an EMBL/GenBank/DDBJ whole genome shotgun (WGS) entry which is preliminary data.</text>
</comment>
<dbReference type="AlphaFoldDB" id="A0A4R8RJF6"/>
<sequence length="130" mass="14116">MILAKTVVHGVGDGRLVHQPRAHLVKLFAGVSADLLVRVVDLLRLDGAVPLEEHQTPYVPCSGLYGTSQCCATDILGIADLKYGNPPATVTSADNFSEVYSTFSQHVLLCSFYCKFSGIERIMREGYLTA</sequence>
<keyword evidence="5" id="KW-1185">Reference proteome</keyword>